<accession>A0A0K3AV31</accession>
<proteinExistence type="inferred from homology"/>
<organism evidence="3 4">
    <name type="scientific">Caenorhabditis elegans</name>
    <dbReference type="NCBI Taxonomy" id="6239"/>
    <lineage>
        <taxon>Eukaryota</taxon>
        <taxon>Metazoa</taxon>
        <taxon>Ecdysozoa</taxon>
        <taxon>Nematoda</taxon>
        <taxon>Chromadorea</taxon>
        <taxon>Rhabditida</taxon>
        <taxon>Rhabditina</taxon>
        <taxon>Rhabditomorpha</taxon>
        <taxon>Rhabditoidea</taxon>
        <taxon>Rhabditidae</taxon>
        <taxon>Peloderinae</taxon>
        <taxon>Caenorhabditis</taxon>
    </lineage>
</organism>
<feature type="signal peptide" evidence="2">
    <location>
        <begin position="1"/>
        <end position="33"/>
    </location>
</feature>
<dbReference type="AGR" id="WB:WBGene00019980"/>
<dbReference type="ExpressionAtlas" id="A0A0K3AV31">
    <property type="expression patterns" value="baseline and differential"/>
</dbReference>
<protein>
    <submittedName>
        <fullName evidence="3">Glyco_18 domain-containing protein</fullName>
    </submittedName>
</protein>
<evidence type="ECO:0000256" key="1">
    <source>
        <dbReference type="ARBA" id="ARBA00009336"/>
    </source>
</evidence>
<dbReference type="FunFam" id="3.20.20.80:FF:000202">
    <property type="entry name" value="CHItinase-Like"/>
    <property type="match status" value="1"/>
</dbReference>
<keyword evidence="4" id="KW-1185">Reference proteome</keyword>
<dbReference type="PANTHER" id="PTHR46066:SF2">
    <property type="entry name" value="CHITINASE DOMAIN-CONTAINING PROTEIN 1"/>
    <property type="match status" value="1"/>
</dbReference>
<dbReference type="Bgee" id="WBGene00019980">
    <property type="expression patterns" value="Expressed in larva and 1 other cell type or tissue"/>
</dbReference>
<dbReference type="Gene3D" id="3.20.20.80">
    <property type="entry name" value="Glycosidases"/>
    <property type="match status" value="1"/>
</dbReference>
<dbReference type="SMR" id="A0A0K3AV31"/>
<evidence type="ECO:0000313" key="3">
    <source>
        <dbReference type="EMBL" id="CTQ86870.1"/>
    </source>
</evidence>
<dbReference type="OrthoDB" id="10254444at2759"/>
<evidence type="ECO:0000313" key="5">
    <source>
        <dbReference type="WormBase" id="R09B5.12b"/>
    </source>
</evidence>
<gene>
    <name evidence="3 5" type="primary">chil-14</name>
    <name evidence="3" type="ORF">CELE_R09B5.12</name>
    <name evidence="5" type="ORF">R09B5.12</name>
</gene>
<dbReference type="PANTHER" id="PTHR46066">
    <property type="entry name" value="CHITINASE DOMAIN-CONTAINING PROTEIN 1 FAMILY MEMBER"/>
    <property type="match status" value="1"/>
</dbReference>
<dbReference type="InterPro" id="IPR017853">
    <property type="entry name" value="GH"/>
</dbReference>
<evidence type="ECO:0000313" key="4">
    <source>
        <dbReference type="Proteomes" id="UP000001940"/>
    </source>
</evidence>
<dbReference type="WormBase" id="R09B5.12b">
    <property type="protein sequence ID" value="CE50942"/>
    <property type="gene ID" value="WBGene00019980"/>
    <property type="gene designation" value="chil-14"/>
</dbReference>
<comment type="similarity">
    <text evidence="1">Belongs to the glycosyl hydrolase 18 family.</text>
</comment>
<feature type="chain" id="PRO_5005493926" evidence="2">
    <location>
        <begin position="34"/>
        <end position="362"/>
    </location>
</feature>
<dbReference type="KEGG" id="cel:CELE_R09B5.12"/>
<dbReference type="Proteomes" id="UP000001940">
    <property type="component" value="Chromosome V"/>
</dbReference>
<evidence type="ECO:0000256" key="2">
    <source>
        <dbReference type="SAM" id="SignalP"/>
    </source>
</evidence>
<reference evidence="3 4" key="1">
    <citation type="journal article" date="1998" name="Science">
        <title>Genome sequence of the nematode C. elegans: a platform for investigating biology.</title>
        <authorList>
            <consortium name="The C. elegans sequencing consortium"/>
            <person name="Sulson J.E."/>
            <person name="Waterston R."/>
        </authorList>
    </citation>
    <scope>NUCLEOTIDE SEQUENCE [LARGE SCALE GENOMIC DNA]</scope>
    <source>
        <strain evidence="3 4">Bristol N2</strain>
    </source>
</reference>
<keyword evidence="2" id="KW-0732">Signal</keyword>
<name>A0A0K3AV31_CAEEL</name>
<sequence length="362" mass="41556">MYYRLAVQRFFDHFSTSSMILNILLLFFPVVSAEFDFKDLKWQPDLITKESILQNNGKLTVEPLFEGMTQLAFVTPWNPRGFMLARKRAARLTYISPVWFRVHPLFDTDQELSDVGIYGKKDINPDFIRALRKSNPDIKIVPRFYFDEFKSAILKEFVVKEALAQKVGQTLANFCHKHGFDGLVIDLYSTFVDVIANSEFRLDALETIEHIGKVIRKNELTAILSFPAVVNVIEEENGSPKSVFFISSEECSGLVAAYYHLQLWTYTDALKGSRKYVNDEFIYHNLHHCGFSPKLMIGINFYGIELNLKGATTITAKRRNKSTIIFPTLTTLEHRIALAKKFNASISIWDYGPGLDYFTNLV</sequence>
<dbReference type="RefSeq" id="NP_001300171.1">
    <property type="nucleotide sequence ID" value="NM_001313242.3"/>
</dbReference>
<dbReference type="SUPFAM" id="SSF51445">
    <property type="entry name" value="(Trans)glycosidases"/>
    <property type="match status" value="1"/>
</dbReference>
<dbReference type="GeneID" id="187730"/>
<dbReference type="EMBL" id="BX284605">
    <property type="protein sequence ID" value="CTQ86870.1"/>
    <property type="molecule type" value="Genomic_DNA"/>
</dbReference>
<dbReference type="AlphaFoldDB" id="A0A0K3AV31"/>
<dbReference type="CTD" id="187730"/>